<dbReference type="SUPFAM" id="SSF88713">
    <property type="entry name" value="Glycoside hydrolase/deacetylase"/>
    <property type="match status" value="1"/>
</dbReference>
<sequence>MRKLAPGEKAPQFVIFSFDGAGSHEKWQEFMAAAEPTDSRFVGFLTGIYLLASANKEKYQGPGHSAGKASIGFGGEKDEIITEINDLNQAYAAGHEIGTHYNGHFCSDNPPSGATWSAADWESELGQFMSFLTDYKKLNGWGDEVPDLKVTPAAIKGGRTPCLEGALDAMAPAWKKFDLTYDSSLSTKSGISWPVKMQGIWEFEMPYIYSPGFEKMILAMDYNFMCEVAACDQTQDVAAATRPKVRATYDFMYEQAYNGSRAPVLIANHFNKWNGDAYNKPALEFMQDTCGKKDTYCATYQDVIAWMELQDPAVLAKLQGLPAVAAAAG</sequence>
<dbReference type="PANTHER" id="PTHR45985:SF3">
    <property type="entry name" value="CHITIN DEACETYLASE-LIKE 4"/>
    <property type="match status" value="1"/>
</dbReference>
<dbReference type="InterPro" id="IPR011330">
    <property type="entry name" value="Glyco_hydro/deAcase_b/a-brl"/>
</dbReference>
<organism evidence="1">
    <name type="scientific">Nakamurella sp. A5-74</name>
    <dbReference type="NCBI Taxonomy" id="3158264"/>
    <lineage>
        <taxon>Bacteria</taxon>
        <taxon>Bacillati</taxon>
        <taxon>Actinomycetota</taxon>
        <taxon>Actinomycetes</taxon>
        <taxon>Nakamurellales</taxon>
        <taxon>Nakamurellaceae</taxon>
        <taxon>Nakamurella</taxon>
    </lineage>
</organism>
<dbReference type="RefSeq" id="WP_353648666.1">
    <property type="nucleotide sequence ID" value="NZ_CP159218.1"/>
</dbReference>
<reference evidence="1" key="1">
    <citation type="submission" date="2024-05" db="EMBL/GenBank/DDBJ databases">
        <authorList>
            <person name="Cai S.Y."/>
            <person name="Jin L.M."/>
            <person name="Li H.R."/>
        </authorList>
    </citation>
    <scope>NUCLEOTIDE SEQUENCE</scope>
    <source>
        <strain evidence="1">A5-74</strain>
    </source>
</reference>
<dbReference type="Gene3D" id="3.20.20.370">
    <property type="entry name" value="Glycoside hydrolase/deacetylase"/>
    <property type="match status" value="1"/>
</dbReference>
<dbReference type="InterPro" id="IPR052740">
    <property type="entry name" value="CE4"/>
</dbReference>
<dbReference type="EMBL" id="CP159218">
    <property type="protein sequence ID" value="XCG63051.1"/>
    <property type="molecule type" value="Genomic_DNA"/>
</dbReference>
<dbReference type="AlphaFoldDB" id="A0AAU8DMN3"/>
<gene>
    <name evidence="1" type="ORF">ABLG96_17845</name>
</gene>
<dbReference type="GO" id="GO:0005975">
    <property type="term" value="P:carbohydrate metabolic process"/>
    <property type="evidence" value="ECO:0007669"/>
    <property type="project" value="InterPro"/>
</dbReference>
<dbReference type="PANTHER" id="PTHR45985">
    <property type="match status" value="1"/>
</dbReference>
<name>A0AAU8DMN3_9ACTN</name>
<accession>A0AAU8DMN3</accession>
<protein>
    <submittedName>
        <fullName evidence="1">Polysaccharide deacetylase</fullName>
    </submittedName>
</protein>
<proteinExistence type="predicted"/>
<evidence type="ECO:0000313" key="1">
    <source>
        <dbReference type="EMBL" id="XCG63051.1"/>
    </source>
</evidence>